<feature type="region of interest" description="Disordered" evidence="1">
    <location>
        <begin position="1"/>
        <end position="27"/>
    </location>
</feature>
<feature type="transmembrane region" description="Helical" evidence="2">
    <location>
        <begin position="43"/>
        <end position="65"/>
    </location>
</feature>
<gene>
    <name evidence="4" type="ORF">BANT10_02660</name>
</gene>
<feature type="transmembrane region" description="Helical" evidence="2">
    <location>
        <begin position="338"/>
        <end position="356"/>
    </location>
</feature>
<protein>
    <submittedName>
        <fullName evidence="4">LssY C-terminus</fullName>
    </submittedName>
</protein>
<dbReference type="Pfam" id="PF14067">
    <property type="entry name" value="LssY_C"/>
    <property type="match status" value="1"/>
</dbReference>
<evidence type="ECO:0000313" key="5">
    <source>
        <dbReference type="Proteomes" id="UP000234342"/>
    </source>
</evidence>
<feature type="domain" description="LssY-like C-terminal" evidence="3">
    <location>
        <begin position="101"/>
        <end position="290"/>
    </location>
</feature>
<name>A0A2H1K3R4_9MICO</name>
<feature type="transmembrane region" description="Helical" evidence="2">
    <location>
        <begin position="421"/>
        <end position="440"/>
    </location>
</feature>
<feature type="transmembrane region" description="Helical" evidence="2">
    <location>
        <begin position="390"/>
        <end position="414"/>
    </location>
</feature>
<evidence type="ECO:0000256" key="2">
    <source>
        <dbReference type="SAM" id="Phobius"/>
    </source>
</evidence>
<feature type="transmembrane region" description="Helical" evidence="2">
    <location>
        <begin position="446"/>
        <end position="466"/>
    </location>
</feature>
<keyword evidence="5" id="KW-1185">Reference proteome</keyword>
<organism evidence="4 5">
    <name type="scientific">Brevibacterium antiquum</name>
    <dbReference type="NCBI Taxonomy" id="234835"/>
    <lineage>
        <taxon>Bacteria</taxon>
        <taxon>Bacillati</taxon>
        <taxon>Actinomycetota</taxon>
        <taxon>Actinomycetes</taxon>
        <taxon>Micrococcales</taxon>
        <taxon>Brevibacteriaceae</taxon>
        <taxon>Brevibacterium</taxon>
    </lineage>
</organism>
<evidence type="ECO:0000313" key="4">
    <source>
        <dbReference type="EMBL" id="SMX94457.1"/>
    </source>
</evidence>
<evidence type="ECO:0000256" key="1">
    <source>
        <dbReference type="SAM" id="MobiDB-lite"/>
    </source>
</evidence>
<sequence length="493" mass="54587">MTSGTATPESGPDSGHGGSGASPKRRQRQPFAFRRHRFTVTGVLDYLFFLFGGASSTWLAMLILFKGFSLGWWQVLTLLVFWGVVSYLALPRLHRILSQIYVPNYFIGRARTSDGLLGDPVNLAWRGDETQIHHAMKAAGWILADDITPASTWEIIRSTLTRRSYPKAPVSPLLLFGRRQDFAYQQEVDGDPGQRHHVRFWKCPTGWMLPGGHQADWLAAGTYDKSVGISLFTLQFTHKIEENTDVERDYIVDTVASTDDAIVVQHIQDFSTGYHSRNGGGDAIITDGDLPIIEATEVVADESDSPDRLELALDATQIYADARSVREVTRTLWHRRPLQTVVGAALVLVLLIFQAWDVLGTVLDWDGLRTEVVDSSADIETFGGETATRIVAGALIGASLLIGCLQVIASISVFRGSNRARLWILTLSTVSVIVSMTNYFTGDRDLATNMYALMTIAMQVAVLLSLSSDSSRLFTRFSTAELRAERQERALED</sequence>
<dbReference type="InterPro" id="IPR025902">
    <property type="entry name" value="LssY-like-C_dom"/>
</dbReference>
<feature type="transmembrane region" description="Helical" evidence="2">
    <location>
        <begin position="71"/>
        <end position="90"/>
    </location>
</feature>
<evidence type="ECO:0000259" key="3">
    <source>
        <dbReference type="Pfam" id="PF14067"/>
    </source>
</evidence>
<accession>A0A2H1K3R4</accession>
<dbReference type="Proteomes" id="UP000234342">
    <property type="component" value="Unassembled WGS sequence"/>
</dbReference>
<dbReference type="EMBL" id="FXZE01000013">
    <property type="protein sequence ID" value="SMX94457.1"/>
    <property type="molecule type" value="Genomic_DNA"/>
</dbReference>
<proteinExistence type="predicted"/>
<dbReference type="RefSeq" id="WP_101620575.1">
    <property type="nucleotide sequence ID" value="NZ_FXZE01000013.1"/>
</dbReference>
<dbReference type="AlphaFoldDB" id="A0A2H1K3R4"/>
<keyword evidence="2" id="KW-0472">Membrane</keyword>
<reference evidence="5" key="1">
    <citation type="submission" date="2017-03" db="EMBL/GenBank/DDBJ databases">
        <authorList>
            <person name="Monnet C."/>
        </authorList>
    </citation>
    <scope>NUCLEOTIDE SEQUENCE [LARGE SCALE GENOMIC DNA]</scope>
    <source>
        <strain evidence="5">P10</strain>
    </source>
</reference>
<keyword evidence="2" id="KW-0812">Transmembrane</keyword>
<keyword evidence="2" id="KW-1133">Transmembrane helix</keyword>